<proteinExistence type="predicted"/>
<comment type="caution">
    <text evidence="3">The sequence shown here is derived from an EMBL/GenBank/DDBJ whole genome shotgun (WGS) entry which is preliminary data.</text>
</comment>
<dbReference type="AlphaFoldDB" id="A0A9W8YXM6"/>
<feature type="compositionally biased region" description="Basic and acidic residues" evidence="2">
    <location>
        <begin position="1"/>
        <end position="15"/>
    </location>
</feature>
<evidence type="ECO:0000256" key="1">
    <source>
        <dbReference type="SAM" id="Coils"/>
    </source>
</evidence>
<evidence type="ECO:0000313" key="3">
    <source>
        <dbReference type="EMBL" id="KAJ4393786.1"/>
    </source>
</evidence>
<dbReference type="EMBL" id="JAPEVB010000002">
    <property type="protein sequence ID" value="KAJ4393786.1"/>
    <property type="molecule type" value="Genomic_DNA"/>
</dbReference>
<evidence type="ECO:0000313" key="4">
    <source>
        <dbReference type="Proteomes" id="UP001140453"/>
    </source>
</evidence>
<accession>A0A9W8YXM6</accession>
<protein>
    <submittedName>
        <fullName evidence="3">Uncharacterized protein</fullName>
    </submittedName>
</protein>
<keyword evidence="4" id="KW-1185">Reference proteome</keyword>
<keyword evidence="1" id="KW-0175">Coiled coil</keyword>
<name>A0A9W8YXM6_9PEZI</name>
<feature type="region of interest" description="Disordered" evidence="2">
    <location>
        <begin position="1"/>
        <end position="62"/>
    </location>
</feature>
<reference evidence="3" key="1">
    <citation type="submission" date="2022-10" db="EMBL/GenBank/DDBJ databases">
        <title>Tapping the CABI collections for fungal endophytes: first genome assemblies for Collariella, Neodidymelliopsis, Ascochyta clinopodiicola, Didymella pomorum, Didymosphaeria variabile, Neocosmospora piperis and Neocucurbitaria cava.</title>
        <authorList>
            <person name="Hill R."/>
        </authorList>
    </citation>
    <scope>NUCLEOTIDE SEQUENCE</scope>
    <source>
        <strain evidence="3">IMI 355082</strain>
    </source>
</reference>
<organism evidence="3 4">
    <name type="scientific">Gnomoniopsis smithogilvyi</name>
    <dbReference type="NCBI Taxonomy" id="1191159"/>
    <lineage>
        <taxon>Eukaryota</taxon>
        <taxon>Fungi</taxon>
        <taxon>Dikarya</taxon>
        <taxon>Ascomycota</taxon>
        <taxon>Pezizomycotina</taxon>
        <taxon>Sordariomycetes</taxon>
        <taxon>Sordariomycetidae</taxon>
        <taxon>Diaporthales</taxon>
        <taxon>Gnomoniaceae</taxon>
        <taxon>Gnomoniopsis</taxon>
    </lineage>
</organism>
<feature type="compositionally biased region" description="Polar residues" evidence="2">
    <location>
        <begin position="51"/>
        <end position="62"/>
    </location>
</feature>
<evidence type="ECO:0000256" key="2">
    <source>
        <dbReference type="SAM" id="MobiDB-lite"/>
    </source>
</evidence>
<gene>
    <name evidence="3" type="ORF">N0V93_003001</name>
</gene>
<sequence length="412" mass="46985">MDPREQVGGESDRNLARQRLSSHENPPMFNHGRLQPSEHEDTSMFVDQEPNCHSASPGAQNQHNLDREIAGNSESEDDDEHVHPPGCGSCKNWAMRFAQKEKVLQSKRNIITDKNRRLKILMKQNRELKERMTELEKGSRRLKRFLHQKGIDPGSGERIRSAPNPYAATQAAPSAWKDEVRDFYSSTDEPLDPDSEAWETVWKAQYKQGNIPVNLTLLHPDIRLKKPEDFMDSDSIASQDSEIPYFGAPVISSPRRADFNGFDKLPAAILVNILDQALFFAGRVVHIFSRLDPYQPPADRRTAERLPGRIYISNGERAYISLTYDTISPNKLLSPLRVNRKWNFFGAHIFYGRNTFAFSSFGEFGRFCQGIGRARLQRIAHLCVESLSRLGLPPYVSFIWCPPLIKQLNKPA</sequence>
<feature type="coiled-coil region" evidence="1">
    <location>
        <begin position="111"/>
        <end position="138"/>
    </location>
</feature>
<dbReference type="Proteomes" id="UP001140453">
    <property type="component" value="Unassembled WGS sequence"/>
</dbReference>
<dbReference type="OrthoDB" id="3439669at2759"/>